<dbReference type="PANTHER" id="PTHR40115">
    <property type="entry name" value="INNER MEMBRANE PROTEIN WITH PEPSY TM HELIX"/>
    <property type="match status" value="1"/>
</dbReference>
<evidence type="ECO:0008006" key="4">
    <source>
        <dbReference type="Google" id="ProtNLM"/>
    </source>
</evidence>
<keyword evidence="1" id="KW-1133">Transmembrane helix</keyword>
<sequence length="183" mass="21122">MDPKTRHLLRNLHRWFGLFLAGLVVFYCLTGLLLNHRKSFGYFIDRHRSVTRVEKSDTAMMREFIDFYKNQIGRSDDPTVIRIRGASTIEFLYGSHGRTTYIIDPARGTMEQIDKTPRQPWNYLNRLHKVFKTSTAWLVVADFACVTILLVTLTGLFILRYRPLDWLLVIGGALLLAAGVFLA</sequence>
<reference evidence="2" key="1">
    <citation type="submission" date="2020-12" db="EMBL/GenBank/DDBJ databases">
        <title>Desulfobium dissulfuricans gen. nov., sp. nov., a novel mesophilic, sulfate-reducing bacterium isolated from a deep-sea hydrothermal vent.</title>
        <authorList>
            <person name="Hashimoto Y."/>
            <person name="Tame A."/>
            <person name="Sawayama S."/>
            <person name="Miyazaki J."/>
            <person name="Takai K."/>
            <person name="Nakagawa S."/>
        </authorList>
    </citation>
    <scope>NUCLEOTIDE SEQUENCE</scope>
    <source>
        <strain evidence="2">GF1</strain>
    </source>
</reference>
<protein>
    <recommendedName>
        <fullName evidence="4">PepSY-associated TM helix domain protein</fullName>
    </recommendedName>
</protein>
<proteinExistence type="predicted"/>
<dbReference type="Pfam" id="PF16357">
    <property type="entry name" value="PepSY_TM_like_2"/>
    <property type="match status" value="1"/>
</dbReference>
<accession>A0A915U2P5</accession>
<dbReference type="AlphaFoldDB" id="A0A915U2P5"/>
<organism evidence="2 3">
    <name type="scientific">Desulfolithobacter dissulfuricans</name>
    <dbReference type="NCBI Taxonomy" id="2795293"/>
    <lineage>
        <taxon>Bacteria</taxon>
        <taxon>Pseudomonadati</taxon>
        <taxon>Thermodesulfobacteriota</taxon>
        <taxon>Desulfobulbia</taxon>
        <taxon>Desulfobulbales</taxon>
        <taxon>Desulfobulbaceae</taxon>
        <taxon>Desulfolithobacter</taxon>
    </lineage>
</organism>
<evidence type="ECO:0000313" key="2">
    <source>
        <dbReference type="EMBL" id="BCO10248.1"/>
    </source>
</evidence>
<dbReference type="Proteomes" id="UP001063350">
    <property type="component" value="Chromosome"/>
</dbReference>
<dbReference type="InterPro" id="IPR032307">
    <property type="entry name" value="PepSY_TM-like_2"/>
</dbReference>
<keyword evidence="1" id="KW-0472">Membrane</keyword>
<dbReference type="PANTHER" id="PTHR40115:SF1">
    <property type="entry name" value="INNER MEMBRANE PROTEIN WITH PEPSY TM HELIX"/>
    <property type="match status" value="1"/>
</dbReference>
<feature type="transmembrane region" description="Helical" evidence="1">
    <location>
        <begin position="12"/>
        <end position="34"/>
    </location>
</feature>
<evidence type="ECO:0000313" key="3">
    <source>
        <dbReference type="Proteomes" id="UP001063350"/>
    </source>
</evidence>
<keyword evidence="3" id="KW-1185">Reference proteome</keyword>
<feature type="transmembrane region" description="Helical" evidence="1">
    <location>
        <begin position="164"/>
        <end position="182"/>
    </location>
</feature>
<evidence type="ECO:0000256" key="1">
    <source>
        <dbReference type="SAM" id="Phobius"/>
    </source>
</evidence>
<keyword evidence="1" id="KW-0812">Transmembrane</keyword>
<name>A0A915U2P5_9BACT</name>
<feature type="transmembrane region" description="Helical" evidence="1">
    <location>
        <begin position="136"/>
        <end position="158"/>
    </location>
</feature>
<dbReference type="RefSeq" id="WP_267926984.1">
    <property type="nucleotide sequence ID" value="NZ_AP024233.1"/>
</dbReference>
<dbReference type="EMBL" id="AP024233">
    <property type="protein sequence ID" value="BCO10248.1"/>
    <property type="molecule type" value="Genomic_DNA"/>
</dbReference>
<gene>
    <name evidence="2" type="ORF">GF1_26240</name>
</gene>
<dbReference type="KEGG" id="ddu:GF1_26240"/>